<gene>
    <name evidence="7" type="primary">LOC117645777</name>
</gene>
<keyword evidence="5" id="KW-0732">Signal</keyword>
<dbReference type="GO" id="GO:0005975">
    <property type="term" value="P:carbohydrate metabolic process"/>
    <property type="evidence" value="ECO:0007669"/>
    <property type="project" value="InterPro"/>
</dbReference>
<dbReference type="PANTHER" id="PTHR10353:SF36">
    <property type="entry name" value="LP05116P"/>
    <property type="match status" value="1"/>
</dbReference>
<keyword evidence="6" id="KW-1185">Reference proteome</keyword>
<sequence length="451" mass="50400">MLPRRVEVLAALAWAFWAALAHCEASGGVVKLPDDFIVGSGTSSYQAEGAWNVSGKGESLFDRILHSSALTGVPNADVGADSYHRSKDDVAAARELKLRMYRFSLSWPRLLPNGWTSNVNQDGLRYYNQLIDDLQDSGIQPMVTLFHWDAPQALQDEFDGWNDDKMVDAFVAYADFAFTHFGDRVRYWTTHNEPYLFCNFLPNIAAFLAGTEIPDTAPTPAPGQEANDYKCLQRIVLSHARAYRLYQEKYAAKQHGTIDFLGVNNYFGQTIAAAKRPERGSALTDAAVRVVANDVFGSHAVTAFSQMTPWSLKEAALWCWAEYRVPIFVTENGFITENSVVSLDDNIRAVYHSAYMRELVRGIEEDGVRVLGYLAWSLIDLFEWVRQYKYSYGLVHVDYAGGSLNRTLKKSSAFFKEVGETRTIPEVAASSARFSSSLLPVFAGLILLKCL</sequence>
<keyword evidence="3" id="KW-0326">Glycosidase</keyword>
<evidence type="ECO:0000256" key="5">
    <source>
        <dbReference type="SAM" id="SignalP"/>
    </source>
</evidence>
<evidence type="ECO:0000256" key="2">
    <source>
        <dbReference type="ARBA" id="ARBA00022801"/>
    </source>
</evidence>
<dbReference type="OrthoDB" id="65569at2759"/>
<evidence type="ECO:0000256" key="1">
    <source>
        <dbReference type="ARBA" id="ARBA00010838"/>
    </source>
</evidence>
<dbReference type="Gene3D" id="3.20.20.80">
    <property type="entry name" value="Glycosidases"/>
    <property type="match status" value="2"/>
</dbReference>
<name>A0A6P8ZNB6_THRPL</name>
<dbReference type="GeneID" id="117645777"/>
<dbReference type="RefSeq" id="XP_034242069.1">
    <property type="nucleotide sequence ID" value="XM_034386178.1"/>
</dbReference>
<feature type="chain" id="PRO_5028265419" evidence="5">
    <location>
        <begin position="22"/>
        <end position="451"/>
    </location>
</feature>
<dbReference type="InterPro" id="IPR001360">
    <property type="entry name" value="Glyco_hydro_1"/>
</dbReference>
<accession>A0A6P8ZNB6</accession>
<dbReference type="InterPro" id="IPR017853">
    <property type="entry name" value="GH"/>
</dbReference>
<dbReference type="GO" id="GO:0008422">
    <property type="term" value="F:beta-glucosidase activity"/>
    <property type="evidence" value="ECO:0007669"/>
    <property type="project" value="TreeGrafter"/>
</dbReference>
<organism evidence="7">
    <name type="scientific">Thrips palmi</name>
    <name type="common">Melon thrips</name>
    <dbReference type="NCBI Taxonomy" id="161013"/>
    <lineage>
        <taxon>Eukaryota</taxon>
        <taxon>Metazoa</taxon>
        <taxon>Ecdysozoa</taxon>
        <taxon>Arthropoda</taxon>
        <taxon>Hexapoda</taxon>
        <taxon>Insecta</taxon>
        <taxon>Pterygota</taxon>
        <taxon>Neoptera</taxon>
        <taxon>Paraneoptera</taxon>
        <taxon>Thysanoptera</taxon>
        <taxon>Terebrantia</taxon>
        <taxon>Thripoidea</taxon>
        <taxon>Thripidae</taxon>
        <taxon>Thrips</taxon>
    </lineage>
</organism>
<evidence type="ECO:0000256" key="4">
    <source>
        <dbReference type="RuleBase" id="RU003690"/>
    </source>
</evidence>
<dbReference type="SUPFAM" id="SSF51445">
    <property type="entry name" value="(Trans)glycosidases"/>
    <property type="match status" value="1"/>
</dbReference>
<comment type="similarity">
    <text evidence="1 4">Belongs to the glycosyl hydrolase 1 family.</text>
</comment>
<feature type="signal peptide" evidence="5">
    <location>
        <begin position="1"/>
        <end position="21"/>
    </location>
</feature>
<reference evidence="7" key="1">
    <citation type="submission" date="2025-08" db="UniProtKB">
        <authorList>
            <consortium name="RefSeq"/>
        </authorList>
    </citation>
    <scope>IDENTIFICATION</scope>
    <source>
        <tissue evidence="7">Total insect</tissue>
    </source>
</reference>
<evidence type="ECO:0000313" key="6">
    <source>
        <dbReference type="Proteomes" id="UP000515158"/>
    </source>
</evidence>
<dbReference type="PANTHER" id="PTHR10353">
    <property type="entry name" value="GLYCOSYL HYDROLASE"/>
    <property type="match status" value="1"/>
</dbReference>
<dbReference type="AlphaFoldDB" id="A0A6P8ZNB6"/>
<dbReference type="PRINTS" id="PR00131">
    <property type="entry name" value="GLHYDRLASE1"/>
</dbReference>
<keyword evidence="2" id="KW-0378">Hydrolase</keyword>
<evidence type="ECO:0000313" key="7">
    <source>
        <dbReference type="RefSeq" id="XP_034242069.1"/>
    </source>
</evidence>
<protein>
    <submittedName>
        <fullName evidence="7">Lactase-phlorizin hydrolase-like isoform X2</fullName>
    </submittedName>
</protein>
<dbReference type="Proteomes" id="UP000515158">
    <property type="component" value="Unplaced"/>
</dbReference>
<dbReference type="Pfam" id="PF00232">
    <property type="entry name" value="Glyco_hydro_1"/>
    <property type="match status" value="2"/>
</dbReference>
<proteinExistence type="inferred from homology"/>
<evidence type="ECO:0000256" key="3">
    <source>
        <dbReference type="ARBA" id="ARBA00023295"/>
    </source>
</evidence>